<sequence length="121" mass="13688">MWKILTFSSQLYQKTPKTDVAVDQQYLQVLPMGIQFIPWEPNKENPGRGRRPGILLAKVLFLFLQGLQNLFGNGEGTSPIEVQSQLTSPCKVHSSVLGATMFCLFSRYFFSPNFSHFALES</sequence>
<dbReference type="Proteomes" id="UP001266305">
    <property type="component" value="Unassembled WGS sequence"/>
</dbReference>
<name>A0ABQ9VW25_SAGOE</name>
<accession>A0ABQ9VW25</accession>
<proteinExistence type="predicted"/>
<evidence type="ECO:0000313" key="2">
    <source>
        <dbReference type="Proteomes" id="UP001266305"/>
    </source>
</evidence>
<evidence type="ECO:0000313" key="1">
    <source>
        <dbReference type="EMBL" id="KAK2113613.1"/>
    </source>
</evidence>
<comment type="caution">
    <text evidence="1">The sequence shown here is derived from an EMBL/GenBank/DDBJ whole genome shotgun (WGS) entry which is preliminary data.</text>
</comment>
<organism evidence="1 2">
    <name type="scientific">Saguinus oedipus</name>
    <name type="common">Cotton-top tamarin</name>
    <name type="synonym">Oedipomidas oedipus</name>
    <dbReference type="NCBI Taxonomy" id="9490"/>
    <lineage>
        <taxon>Eukaryota</taxon>
        <taxon>Metazoa</taxon>
        <taxon>Chordata</taxon>
        <taxon>Craniata</taxon>
        <taxon>Vertebrata</taxon>
        <taxon>Euteleostomi</taxon>
        <taxon>Mammalia</taxon>
        <taxon>Eutheria</taxon>
        <taxon>Euarchontoglires</taxon>
        <taxon>Primates</taxon>
        <taxon>Haplorrhini</taxon>
        <taxon>Platyrrhini</taxon>
        <taxon>Cebidae</taxon>
        <taxon>Callitrichinae</taxon>
        <taxon>Saguinus</taxon>
    </lineage>
</organism>
<dbReference type="EMBL" id="JASSZA010000004">
    <property type="protein sequence ID" value="KAK2113613.1"/>
    <property type="molecule type" value="Genomic_DNA"/>
</dbReference>
<protein>
    <submittedName>
        <fullName evidence="1">Uncharacterized protein</fullName>
    </submittedName>
</protein>
<gene>
    <name evidence="1" type="ORF">P7K49_007879</name>
</gene>
<reference evidence="1 2" key="1">
    <citation type="submission" date="2023-05" db="EMBL/GenBank/DDBJ databases">
        <title>B98-5 Cell Line De Novo Hybrid Assembly: An Optical Mapping Approach.</title>
        <authorList>
            <person name="Kananen K."/>
            <person name="Auerbach J.A."/>
            <person name="Kautto E."/>
            <person name="Blachly J.S."/>
        </authorList>
    </citation>
    <scope>NUCLEOTIDE SEQUENCE [LARGE SCALE GENOMIC DNA]</scope>
    <source>
        <strain evidence="1">B95-8</strain>
        <tissue evidence="1">Cell line</tissue>
    </source>
</reference>
<keyword evidence="2" id="KW-1185">Reference proteome</keyword>